<proteinExistence type="predicted"/>
<evidence type="ECO:0000313" key="2">
    <source>
        <dbReference type="WBParaSite" id="ES5_v2.g17565.t1"/>
    </source>
</evidence>
<protein>
    <submittedName>
        <fullName evidence="2">Uncharacterized protein</fullName>
    </submittedName>
</protein>
<reference evidence="2" key="1">
    <citation type="submission" date="2022-11" db="UniProtKB">
        <authorList>
            <consortium name="WormBaseParasite"/>
        </authorList>
    </citation>
    <scope>IDENTIFICATION</scope>
</reference>
<name>A0AC34FK37_9BILA</name>
<organism evidence="1 2">
    <name type="scientific">Panagrolaimus sp. ES5</name>
    <dbReference type="NCBI Taxonomy" id="591445"/>
    <lineage>
        <taxon>Eukaryota</taxon>
        <taxon>Metazoa</taxon>
        <taxon>Ecdysozoa</taxon>
        <taxon>Nematoda</taxon>
        <taxon>Chromadorea</taxon>
        <taxon>Rhabditida</taxon>
        <taxon>Tylenchina</taxon>
        <taxon>Panagrolaimomorpha</taxon>
        <taxon>Panagrolaimoidea</taxon>
        <taxon>Panagrolaimidae</taxon>
        <taxon>Panagrolaimus</taxon>
    </lineage>
</organism>
<dbReference type="Proteomes" id="UP000887579">
    <property type="component" value="Unplaced"/>
</dbReference>
<dbReference type="WBParaSite" id="ES5_v2.g17565.t1">
    <property type="protein sequence ID" value="ES5_v2.g17565.t1"/>
    <property type="gene ID" value="ES5_v2.g17565"/>
</dbReference>
<accession>A0AC34FK37</accession>
<sequence length="217" mass="25255">MILIFLKIIADVEIYIKVFSNQRLFNFGINRGHPEDYHDTQPPLLHVNQNFDPTGADGAHFDLDVHRGNLFVPPFFTFERQQHDDHHRRCNTPPPLLAHFDHKQHNIFPAPPPGHATISSDAVNEYPNWCIFRTPHYYQLWDMERQQQDSQLAAGFVQTPPQLNHMDFKDYPGGQQTEADAHENLAENDILEGRVFHAQREIPRFNDFEVRVALGED</sequence>
<evidence type="ECO:0000313" key="1">
    <source>
        <dbReference type="Proteomes" id="UP000887579"/>
    </source>
</evidence>